<accession>K0RWS4</accession>
<protein>
    <submittedName>
        <fullName evidence="2">Uncharacterized protein</fullName>
    </submittedName>
</protein>
<reference evidence="2 3" key="1">
    <citation type="journal article" date="2012" name="Genome Biol.">
        <title>Genome and low-iron response of an oceanic diatom adapted to chronic iron limitation.</title>
        <authorList>
            <person name="Lommer M."/>
            <person name="Specht M."/>
            <person name="Roy A.S."/>
            <person name="Kraemer L."/>
            <person name="Andreson R."/>
            <person name="Gutowska M.A."/>
            <person name="Wolf J."/>
            <person name="Bergner S.V."/>
            <person name="Schilhabel M.B."/>
            <person name="Klostermeier U.C."/>
            <person name="Beiko R.G."/>
            <person name="Rosenstiel P."/>
            <person name="Hippler M."/>
            <person name="Laroche J."/>
        </authorList>
    </citation>
    <scope>NUCLEOTIDE SEQUENCE [LARGE SCALE GENOMIC DNA]</scope>
    <source>
        <strain evidence="2 3">CCMP1005</strain>
    </source>
</reference>
<evidence type="ECO:0000313" key="3">
    <source>
        <dbReference type="Proteomes" id="UP000266841"/>
    </source>
</evidence>
<sequence length="107" mass="12334">MVDEEEADSLRRNYATVRKLKLKATEHQDTVAQEKKCESLRILFLQRSGDLRYAIEAAPLYAVREDGTLDKSKPLKEGFYDKNRNNGKFENRDLNPEALGRLVDGVY</sequence>
<evidence type="ECO:0000313" key="2">
    <source>
        <dbReference type="EMBL" id="EJK57450.1"/>
    </source>
</evidence>
<feature type="region of interest" description="Disordered" evidence="1">
    <location>
        <begin position="74"/>
        <end position="93"/>
    </location>
</feature>
<keyword evidence="3" id="KW-1185">Reference proteome</keyword>
<name>K0RWS4_THAOC</name>
<proteinExistence type="predicted"/>
<comment type="caution">
    <text evidence="2">The sequence shown here is derived from an EMBL/GenBank/DDBJ whole genome shotgun (WGS) entry which is preliminary data.</text>
</comment>
<gene>
    <name evidence="2" type="ORF">THAOC_22503</name>
</gene>
<dbReference type="EMBL" id="AGNL01028175">
    <property type="protein sequence ID" value="EJK57450.1"/>
    <property type="molecule type" value="Genomic_DNA"/>
</dbReference>
<dbReference type="AlphaFoldDB" id="K0RWS4"/>
<dbReference type="Proteomes" id="UP000266841">
    <property type="component" value="Unassembled WGS sequence"/>
</dbReference>
<organism evidence="2 3">
    <name type="scientific">Thalassiosira oceanica</name>
    <name type="common">Marine diatom</name>
    <dbReference type="NCBI Taxonomy" id="159749"/>
    <lineage>
        <taxon>Eukaryota</taxon>
        <taxon>Sar</taxon>
        <taxon>Stramenopiles</taxon>
        <taxon>Ochrophyta</taxon>
        <taxon>Bacillariophyta</taxon>
        <taxon>Coscinodiscophyceae</taxon>
        <taxon>Thalassiosirophycidae</taxon>
        <taxon>Thalassiosirales</taxon>
        <taxon>Thalassiosiraceae</taxon>
        <taxon>Thalassiosira</taxon>
    </lineage>
</organism>
<evidence type="ECO:0000256" key="1">
    <source>
        <dbReference type="SAM" id="MobiDB-lite"/>
    </source>
</evidence>